<feature type="domain" description="Short-chain fatty acyl coenzyme A regulators C-terminal" evidence="2">
    <location>
        <begin position="20"/>
        <end position="113"/>
    </location>
</feature>
<organism evidence="3 4">
    <name type="scientific">Streptomyces venezuelae (strain ATCC 10712 / CBS 650.69 / DSM 40230 / JCM 4526 / NBRC 13096 / PD 04745)</name>
    <dbReference type="NCBI Taxonomy" id="953739"/>
    <lineage>
        <taxon>Bacteria</taxon>
        <taxon>Bacillati</taxon>
        <taxon>Actinomycetota</taxon>
        <taxon>Actinomycetes</taxon>
        <taxon>Kitasatosporales</taxon>
        <taxon>Streptomycetaceae</taxon>
        <taxon>Streptomyces</taxon>
    </lineage>
</organism>
<accession>F2RIU6</accession>
<evidence type="ECO:0000259" key="2">
    <source>
        <dbReference type="Pfam" id="PF09856"/>
    </source>
</evidence>
<dbReference type="PATRIC" id="fig|953739.5.peg.2006"/>
<dbReference type="AlphaFoldDB" id="F2RIU6"/>
<evidence type="ECO:0000313" key="3">
    <source>
        <dbReference type="EMBL" id="CCA60072.1"/>
    </source>
</evidence>
<feature type="region of interest" description="Disordered" evidence="1">
    <location>
        <begin position="1"/>
        <end position="23"/>
    </location>
</feature>
<dbReference type="Proteomes" id="UP000006854">
    <property type="component" value="Chromosome"/>
</dbReference>
<dbReference type="STRING" id="953739.SVEN_6786"/>
<feature type="compositionally biased region" description="Basic and acidic residues" evidence="1">
    <location>
        <begin position="7"/>
        <end position="22"/>
    </location>
</feature>
<gene>
    <name evidence="3" type="ordered locus">SVEN_6786</name>
</gene>
<proteinExistence type="predicted"/>
<dbReference type="KEGG" id="sve:SVEN_6786"/>
<dbReference type="HOGENOM" id="CLU_146688_1_0_11"/>
<reference evidence="3 4" key="1">
    <citation type="journal article" date="2011" name="BMC Genomics">
        <title>Genome-wide analysis of the role of GlnR in Streptomyces venezuelae provides new insights into global nitrogen regulation in actinomycetes.</title>
        <authorList>
            <person name="Pullan S.T."/>
            <person name="Bibb M.J."/>
            <person name="Merrick M."/>
        </authorList>
    </citation>
    <scope>NUCLEOTIDE SEQUENCE [LARGE SCALE GENOMIC DNA]</scope>
    <source>
        <strain evidence="4">ATCC 10712 / CBS 650.69 / DSM 40230 / JCM 4526 / NBRC 13096 / PD 04745</strain>
    </source>
</reference>
<evidence type="ECO:0000313" key="4">
    <source>
        <dbReference type="Proteomes" id="UP000006854"/>
    </source>
</evidence>
<dbReference type="eggNOG" id="COG3800">
    <property type="taxonomic scope" value="Bacteria"/>
</dbReference>
<protein>
    <submittedName>
        <fullName evidence="3">Transcriptional regulator, XRE family</fullName>
    </submittedName>
</protein>
<dbReference type="Pfam" id="PF09856">
    <property type="entry name" value="ScfRs"/>
    <property type="match status" value="1"/>
</dbReference>
<name>F2RIU6_STRVP</name>
<dbReference type="EMBL" id="FR845719">
    <property type="protein sequence ID" value="CCA60072.1"/>
    <property type="molecule type" value="Genomic_DNA"/>
</dbReference>
<sequence>MGSFSKDCARPDPRPGGRHADGQRYLWTARTVTRHRGGWGEPGKTFAIGLGCEVRHASRLVYSDGLDLTNKAAATPIGMGCRVCERLDCLQRAVPPLGRTLAVDENAGTFVPYAVEDTRSG</sequence>
<keyword evidence="4" id="KW-1185">Reference proteome</keyword>
<dbReference type="InterPro" id="IPR018653">
    <property type="entry name" value="ScfR_C"/>
</dbReference>
<evidence type="ECO:0000256" key="1">
    <source>
        <dbReference type="SAM" id="MobiDB-lite"/>
    </source>
</evidence>